<dbReference type="InterPro" id="IPR005628">
    <property type="entry name" value="GspK"/>
</dbReference>
<dbReference type="GO" id="GO:0005886">
    <property type="term" value="C:plasma membrane"/>
    <property type="evidence" value="ECO:0007669"/>
    <property type="project" value="UniProtKB-SubCell"/>
</dbReference>
<dbReference type="InterPro" id="IPR038072">
    <property type="entry name" value="GspK_central_sf"/>
</dbReference>
<dbReference type="PIRSF" id="PIRSF002786">
    <property type="entry name" value="XcpX"/>
    <property type="match status" value="1"/>
</dbReference>
<comment type="caution">
    <text evidence="14">The sequence shown here is derived from an EMBL/GenBank/DDBJ whole genome shotgun (WGS) entry which is preliminary data.</text>
</comment>
<evidence type="ECO:0000256" key="3">
    <source>
        <dbReference type="ARBA" id="ARBA00022448"/>
    </source>
</evidence>
<keyword evidence="3 10" id="KW-0813">Transport</keyword>
<name>A0A0B3S203_9RHOB</name>
<dbReference type="Gene3D" id="1.10.40.60">
    <property type="entry name" value="EpsJ-like"/>
    <property type="match status" value="2"/>
</dbReference>
<dbReference type="RefSeq" id="WP_043141574.1">
    <property type="nucleotide sequence ID" value="NZ_BMGQ01000001.1"/>
</dbReference>
<dbReference type="SUPFAM" id="SSF54523">
    <property type="entry name" value="Pili subunits"/>
    <property type="match status" value="1"/>
</dbReference>
<evidence type="ECO:0000259" key="13">
    <source>
        <dbReference type="Pfam" id="PF21687"/>
    </source>
</evidence>
<comment type="similarity">
    <text evidence="2 10">Belongs to the GSP K family.</text>
</comment>
<dbReference type="Pfam" id="PF03934">
    <property type="entry name" value="T2SSK"/>
    <property type="match status" value="1"/>
</dbReference>
<gene>
    <name evidence="14" type="ORF">OA50_02457</name>
</gene>
<dbReference type="Proteomes" id="UP000030960">
    <property type="component" value="Unassembled WGS sequence"/>
</dbReference>
<dbReference type="Gene3D" id="3.30.1300.30">
    <property type="entry name" value="GSPII I/J protein-like"/>
    <property type="match status" value="1"/>
</dbReference>
<evidence type="ECO:0000259" key="12">
    <source>
        <dbReference type="Pfam" id="PF03934"/>
    </source>
</evidence>
<evidence type="ECO:0000256" key="4">
    <source>
        <dbReference type="ARBA" id="ARBA00022475"/>
    </source>
</evidence>
<keyword evidence="4 10" id="KW-1003">Cell membrane</keyword>
<evidence type="ECO:0000256" key="6">
    <source>
        <dbReference type="ARBA" id="ARBA00022692"/>
    </source>
</evidence>
<feature type="domain" description="T2SS protein K first SAM-like" evidence="13">
    <location>
        <begin position="98"/>
        <end position="187"/>
    </location>
</feature>
<feature type="domain" description="T2SS protein K second SAM-like" evidence="12">
    <location>
        <begin position="192"/>
        <end position="251"/>
    </location>
</feature>
<evidence type="ECO:0000256" key="5">
    <source>
        <dbReference type="ARBA" id="ARBA00022519"/>
    </source>
</evidence>
<comment type="subcellular location">
    <subcellularLocation>
        <location evidence="1 10">Cell inner membrane</location>
    </subcellularLocation>
</comment>
<keyword evidence="6 11" id="KW-0812">Transmembrane</keyword>
<dbReference type="GO" id="GO:0009306">
    <property type="term" value="P:protein secretion"/>
    <property type="evidence" value="ECO:0007669"/>
    <property type="project" value="InterPro"/>
</dbReference>
<dbReference type="PATRIC" id="fig|1515334.3.peg.2473"/>
<evidence type="ECO:0000256" key="1">
    <source>
        <dbReference type="ARBA" id="ARBA00004533"/>
    </source>
</evidence>
<keyword evidence="7" id="KW-0653">Protein transport</keyword>
<evidence type="ECO:0000256" key="9">
    <source>
        <dbReference type="ARBA" id="ARBA00023136"/>
    </source>
</evidence>
<proteinExistence type="inferred from homology"/>
<feature type="transmembrane region" description="Helical" evidence="11">
    <location>
        <begin position="6"/>
        <end position="28"/>
    </location>
</feature>
<evidence type="ECO:0000256" key="2">
    <source>
        <dbReference type="ARBA" id="ARBA00007246"/>
    </source>
</evidence>
<evidence type="ECO:0000313" key="14">
    <source>
        <dbReference type="EMBL" id="KHQ52913.1"/>
    </source>
</evidence>
<keyword evidence="5 10" id="KW-0997">Cell inner membrane</keyword>
<dbReference type="PANTHER" id="PTHR38831:SF1">
    <property type="entry name" value="TYPE II SECRETION SYSTEM PROTEIN K-RELATED"/>
    <property type="match status" value="1"/>
</dbReference>
<dbReference type="AlphaFoldDB" id="A0A0B3S203"/>
<dbReference type="InterPro" id="IPR045584">
    <property type="entry name" value="Pilin-like"/>
</dbReference>
<dbReference type="SUPFAM" id="SSF158544">
    <property type="entry name" value="GspK insert domain-like"/>
    <property type="match status" value="1"/>
</dbReference>
<dbReference type="EMBL" id="JSUQ01000009">
    <property type="protein sequence ID" value="KHQ52913.1"/>
    <property type="molecule type" value="Genomic_DNA"/>
</dbReference>
<evidence type="ECO:0000256" key="10">
    <source>
        <dbReference type="PIRNR" id="PIRNR002786"/>
    </source>
</evidence>
<evidence type="ECO:0000256" key="8">
    <source>
        <dbReference type="ARBA" id="ARBA00022989"/>
    </source>
</evidence>
<sequence length="293" mass="31171">MSATRGSVLVNALVLVGALAAAATVLLVRAGHSVERQRAWQGAAQAEAYLDGVDTLAISLLQGDPGPADHAQEAWAQPIRDAELDRARVSGGIADLQGRFNVNWLAVPEDVQAHEAFVRLLGGLGLPQETGRAIRDFLSPGGPADAAAYAAMRPRGGPIKDPAQLRAIPGLTDRQFARLSPLIAALPSDTRLNVNTAPPEVLAAWLPQLTGAQARALVAARQRRPFGSVSDLLLALPPATAAEVDDTRLTVGSDWFMARATVDFEGRRLSRRTVLYRQPLPVGVRVDYRLPDG</sequence>
<evidence type="ECO:0000256" key="7">
    <source>
        <dbReference type="ARBA" id="ARBA00022927"/>
    </source>
</evidence>
<dbReference type="GeneID" id="66502318"/>
<dbReference type="InterPro" id="IPR049179">
    <property type="entry name" value="T2SSK_SAM-like_2nd"/>
</dbReference>
<accession>A0A0B3S203</accession>
<evidence type="ECO:0000313" key="15">
    <source>
        <dbReference type="Proteomes" id="UP000030960"/>
    </source>
</evidence>
<protein>
    <recommendedName>
        <fullName evidence="10">Type II secretion system protein K</fullName>
    </recommendedName>
</protein>
<dbReference type="OrthoDB" id="7860673at2"/>
<accession>A0A225PTT8</accession>
<dbReference type="Pfam" id="PF21687">
    <property type="entry name" value="T2SSK_1st"/>
    <property type="match status" value="1"/>
</dbReference>
<organism evidence="14 15">
    <name type="scientific">Mameliella alba</name>
    <dbReference type="NCBI Taxonomy" id="561184"/>
    <lineage>
        <taxon>Bacteria</taxon>
        <taxon>Pseudomonadati</taxon>
        <taxon>Pseudomonadota</taxon>
        <taxon>Alphaproteobacteria</taxon>
        <taxon>Rhodobacterales</taxon>
        <taxon>Roseobacteraceae</taxon>
        <taxon>Mameliella</taxon>
    </lineage>
</organism>
<dbReference type="STRING" id="561184.SAMN05216376_11077"/>
<dbReference type="NCBIfam" id="NF037980">
    <property type="entry name" value="T2SS_GspK"/>
    <property type="match status" value="1"/>
</dbReference>
<dbReference type="InterPro" id="IPR049031">
    <property type="entry name" value="T2SSK_SAM-like_1st"/>
</dbReference>
<keyword evidence="9 10" id="KW-0472">Membrane</keyword>
<dbReference type="PANTHER" id="PTHR38831">
    <property type="entry name" value="TYPE II SECRETION SYSTEM PROTEIN K"/>
    <property type="match status" value="1"/>
</dbReference>
<keyword evidence="15" id="KW-1185">Reference proteome</keyword>
<evidence type="ECO:0000256" key="11">
    <source>
        <dbReference type="SAM" id="Phobius"/>
    </source>
</evidence>
<reference evidence="14 15" key="1">
    <citation type="submission" date="2014-10" db="EMBL/GenBank/DDBJ databases">
        <title>Genome sequence of Ponticoccus sp. strain UMTAT08 isolated from clonal culture of toxic dinoflagellate Alexandrium tamiyavanichii.</title>
        <authorList>
            <person name="Gan H.Y."/>
            <person name="Muhd D.-D."/>
            <person name="Mohd Noor M.E."/>
            <person name="Yeong Y.S."/>
            <person name="Usup G."/>
        </authorList>
    </citation>
    <scope>NUCLEOTIDE SEQUENCE [LARGE SCALE GENOMIC DNA]</scope>
    <source>
        <strain evidence="14 15">UMTAT08</strain>
    </source>
</reference>
<keyword evidence="8 11" id="KW-1133">Transmembrane helix</keyword>